<organism evidence="2 3">
    <name type="scientific">Linnemannia gamsii</name>
    <dbReference type="NCBI Taxonomy" id="64522"/>
    <lineage>
        <taxon>Eukaryota</taxon>
        <taxon>Fungi</taxon>
        <taxon>Fungi incertae sedis</taxon>
        <taxon>Mucoromycota</taxon>
        <taxon>Mortierellomycotina</taxon>
        <taxon>Mortierellomycetes</taxon>
        <taxon>Mortierellales</taxon>
        <taxon>Mortierellaceae</taxon>
        <taxon>Linnemannia</taxon>
    </lineage>
</organism>
<sequence>MEAAREDGKGMSPKADTKATSTIPIHGQHGCGTWIQDYIEYQNGVLDETLAARYTVHACSSESLHQQQAQKEEEEEREEEKQPCGDVFSQMIAMGSAFAWSVKESRGFFLRPDQIHHLQDSFRSPVLQQHWSFPPLSRRKAVSAVKVNTENMTTRELGTLFGLQDALFSGTDEEADDRIQDRLWALRSRSRNRVSFERILSAPNDPIAHTYQTSSTTSSSPTDHDHQQRVGKAMSPTQLSKLKNDLEFDAVELVLQQDLLSLFISTNHTQDQFINLGLPLPDRILEAHQSRHQSTQLQTTTSPPTSIRAPSAHGALFSSPSLSTTGSSSASHQAITTAFLAAIHDSHDTSRLQTSPKTFGCLLDILLQPQLDLQHLIHPYATLFKLPAVFSIGIFIKPSSPSFSTTTASHSSSSWKSISLDRQRTVDRYLTCARQIAREFAPKRKAQKVVYVVVSEDAGVARVMESQEEWDEEVITPSWAPYKDRLHHRDNHPPLQQQPEQPLPSGNNSSTASTGPAPGSAQMTLTRQQQQVLENWVLSKTDYQVVSDQSDFAKVVVWRTRREGRSIVIRENPALEQFMATNNGGDGQENEGYVDMLDCGTLLNNLVYRD</sequence>
<protein>
    <submittedName>
        <fullName evidence="2">Uncharacterized protein</fullName>
    </submittedName>
</protein>
<feature type="compositionally biased region" description="Low complexity" evidence="1">
    <location>
        <begin position="292"/>
        <end position="306"/>
    </location>
</feature>
<dbReference type="EMBL" id="JAAAIM010000011">
    <property type="protein sequence ID" value="KAG0298325.1"/>
    <property type="molecule type" value="Genomic_DNA"/>
</dbReference>
<proteinExistence type="predicted"/>
<reference evidence="2 3" key="1">
    <citation type="journal article" date="2020" name="Fungal Divers.">
        <title>Resolving the Mortierellaceae phylogeny through synthesis of multi-gene phylogenetics and phylogenomics.</title>
        <authorList>
            <person name="Vandepol N."/>
            <person name="Liber J."/>
            <person name="Desiro A."/>
            <person name="Na H."/>
            <person name="Kennedy M."/>
            <person name="Barry K."/>
            <person name="Grigoriev I.V."/>
            <person name="Miller A.N."/>
            <person name="O'Donnell K."/>
            <person name="Stajich J.E."/>
            <person name="Bonito G."/>
        </authorList>
    </citation>
    <scope>NUCLEOTIDE SEQUENCE [LARGE SCALE GENOMIC DNA]</scope>
    <source>
        <strain evidence="2 3">AD045</strain>
    </source>
</reference>
<accession>A0ABQ7KFP4</accession>
<evidence type="ECO:0000256" key="1">
    <source>
        <dbReference type="SAM" id="MobiDB-lite"/>
    </source>
</evidence>
<name>A0ABQ7KFP4_9FUNG</name>
<keyword evidence="3" id="KW-1185">Reference proteome</keyword>
<dbReference type="Proteomes" id="UP001194696">
    <property type="component" value="Unassembled WGS sequence"/>
</dbReference>
<feature type="region of interest" description="Disordered" evidence="1">
    <location>
        <begin position="289"/>
        <end position="313"/>
    </location>
</feature>
<feature type="compositionally biased region" description="Low complexity" evidence="1">
    <location>
        <begin position="493"/>
        <end position="504"/>
    </location>
</feature>
<feature type="compositionally biased region" description="Low complexity" evidence="1">
    <location>
        <begin position="210"/>
        <end position="221"/>
    </location>
</feature>
<gene>
    <name evidence="2" type="ORF">BGZ96_000685</name>
</gene>
<comment type="caution">
    <text evidence="2">The sequence shown here is derived from an EMBL/GenBank/DDBJ whole genome shotgun (WGS) entry which is preliminary data.</text>
</comment>
<feature type="region of interest" description="Disordered" evidence="1">
    <location>
        <begin position="484"/>
        <end position="526"/>
    </location>
</feature>
<evidence type="ECO:0000313" key="2">
    <source>
        <dbReference type="EMBL" id="KAG0298325.1"/>
    </source>
</evidence>
<feature type="region of interest" description="Disordered" evidence="1">
    <location>
        <begin position="206"/>
        <end position="234"/>
    </location>
</feature>
<evidence type="ECO:0000313" key="3">
    <source>
        <dbReference type="Proteomes" id="UP001194696"/>
    </source>
</evidence>
<feature type="region of interest" description="Disordered" evidence="1">
    <location>
        <begin position="1"/>
        <end position="23"/>
    </location>
</feature>
<feature type="compositionally biased region" description="Polar residues" evidence="1">
    <location>
        <begin position="505"/>
        <end position="514"/>
    </location>
</feature>